<dbReference type="AlphaFoldDB" id="A0A1E3VQU0"/>
<protein>
    <submittedName>
        <fullName evidence="2">Uncharacterized protein</fullName>
    </submittedName>
</protein>
<comment type="caution">
    <text evidence="2">The sequence shown here is derived from an EMBL/GenBank/DDBJ whole genome shotgun (WGS) entry which is preliminary data.</text>
</comment>
<feature type="region of interest" description="Disordered" evidence="1">
    <location>
        <begin position="1"/>
        <end position="20"/>
    </location>
</feature>
<name>A0A1E3VQU0_9HYPH</name>
<dbReference type="Proteomes" id="UP000094172">
    <property type="component" value="Unassembled WGS sequence"/>
</dbReference>
<evidence type="ECO:0000256" key="1">
    <source>
        <dbReference type="SAM" id="MobiDB-lite"/>
    </source>
</evidence>
<evidence type="ECO:0000313" key="2">
    <source>
        <dbReference type="EMBL" id="ODR95885.1"/>
    </source>
</evidence>
<gene>
    <name evidence="2" type="ORF">AUC70_03235</name>
</gene>
<feature type="compositionally biased region" description="Basic and acidic residues" evidence="1">
    <location>
        <begin position="75"/>
        <end position="92"/>
    </location>
</feature>
<feature type="region of interest" description="Disordered" evidence="1">
    <location>
        <begin position="29"/>
        <end position="93"/>
    </location>
</feature>
<organism evidence="2 3">
    <name type="scientific">Methyloceanibacter stevinii</name>
    <dbReference type="NCBI Taxonomy" id="1774970"/>
    <lineage>
        <taxon>Bacteria</taxon>
        <taxon>Pseudomonadati</taxon>
        <taxon>Pseudomonadota</taxon>
        <taxon>Alphaproteobacteria</taxon>
        <taxon>Hyphomicrobiales</taxon>
        <taxon>Hyphomicrobiaceae</taxon>
        <taxon>Methyloceanibacter</taxon>
    </lineage>
</organism>
<sequence length="152" mass="17084">MPCPAIDGSQQQPQQKAIHHKKAKIETIGGKGHRTETMRQHAFSPQPPQRTKQQDAQCDKDRNWPIGRSEGTDDVAEKKWQSENDSHRRCSHDQYSCLSAGRENEGRMGSASCPRHGIAPGEVKDIRWQVLQDLRSAEDDETVAQTERVSGT</sequence>
<accession>A0A1E3VQU0</accession>
<proteinExistence type="predicted"/>
<reference evidence="2 3" key="1">
    <citation type="journal article" date="2016" name="Environ. Microbiol.">
        <title>New Methyloceanibacter diversity from North Sea sediments includes methanotroph containing solely the soluble methane monooxygenase.</title>
        <authorList>
            <person name="Vekeman B."/>
            <person name="Kerckhof F.M."/>
            <person name="Cremers G."/>
            <person name="de Vos P."/>
            <person name="Vandamme P."/>
            <person name="Boon N."/>
            <person name="Op den Camp H.J."/>
            <person name="Heylen K."/>
        </authorList>
    </citation>
    <scope>NUCLEOTIDE SEQUENCE [LARGE SCALE GENOMIC DNA]</scope>
    <source>
        <strain evidence="2 3">R-67176</strain>
    </source>
</reference>
<dbReference type="EMBL" id="LPWE01000010">
    <property type="protein sequence ID" value="ODR95885.1"/>
    <property type="molecule type" value="Genomic_DNA"/>
</dbReference>
<evidence type="ECO:0000313" key="3">
    <source>
        <dbReference type="Proteomes" id="UP000094172"/>
    </source>
</evidence>
<keyword evidence="3" id="KW-1185">Reference proteome</keyword>